<evidence type="ECO:0000256" key="1">
    <source>
        <dbReference type="ARBA" id="ARBA00004651"/>
    </source>
</evidence>
<evidence type="ECO:0000313" key="10">
    <source>
        <dbReference type="EMBL" id="AEE95741.1"/>
    </source>
</evidence>
<keyword evidence="5 8" id="KW-0472">Membrane</keyword>
<dbReference type="AlphaFoldDB" id="F3ZZD1"/>
<feature type="domain" description="ABC3 transporter permease C-terminal" evidence="9">
    <location>
        <begin position="314"/>
        <end position="429"/>
    </location>
</feature>
<dbReference type="STRING" id="697281.Mahau_0537"/>
<keyword evidence="11" id="KW-1185">Reference proteome</keyword>
<proteinExistence type="inferred from homology"/>
<feature type="transmembrane region" description="Helical" evidence="8">
    <location>
        <begin position="403"/>
        <end position="425"/>
    </location>
</feature>
<comment type="subcellular location">
    <subcellularLocation>
        <location evidence="1">Cell membrane</location>
        <topology evidence="1">Multi-pass membrane protein</topology>
    </subcellularLocation>
</comment>
<gene>
    <name evidence="10" type="ordered locus">Mahau_0537</name>
</gene>
<reference evidence="10 11" key="2">
    <citation type="journal article" date="2011" name="Stand. Genomic Sci.">
        <title>Complete genome sequence of Mahella australiensis type strain (50-1 BON).</title>
        <authorList>
            <person name="Sikorski J."/>
            <person name="Teshima H."/>
            <person name="Nolan M."/>
            <person name="Lucas S."/>
            <person name="Hammon N."/>
            <person name="Deshpande S."/>
            <person name="Cheng J.F."/>
            <person name="Pitluck S."/>
            <person name="Liolios K."/>
            <person name="Pagani I."/>
            <person name="Ivanova N."/>
            <person name="Huntemann M."/>
            <person name="Mavromatis K."/>
            <person name="Ovchinikova G."/>
            <person name="Pati A."/>
            <person name="Tapia R."/>
            <person name="Han C."/>
            <person name="Goodwin L."/>
            <person name="Chen A."/>
            <person name="Palaniappan K."/>
            <person name="Land M."/>
            <person name="Hauser L."/>
            <person name="Ngatchou-Djao O.D."/>
            <person name="Rohde M."/>
            <person name="Pukall R."/>
            <person name="Spring S."/>
            <person name="Abt B."/>
            <person name="Goker M."/>
            <person name="Detter J.C."/>
            <person name="Woyke T."/>
            <person name="Bristow J."/>
            <person name="Markowitz V."/>
            <person name="Hugenholtz P."/>
            <person name="Eisen J.A."/>
            <person name="Kyrpides N.C."/>
            <person name="Klenk H.P."/>
            <person name="Lapidus A."/>
        </authorList>
    </citation>
    <scope>NUCLEOTIDE SEQUENCE [LARGE SCALE GENOMIC DNA]</scope>
    <source>
        <strain evidence="11">DSM 15567 / CIP 107919 / 50-1 BON</strain>
    </source>
</reference>
<dbReference type="KEGG" id="mas:Mahau_0537"/>
<feature type="transmembrane region" description="Helical" evidence="8">
    <location>
        <begin position="487"/>
        <end position="508"/>
    </location>
</feature>
<evidence type="ECO:0000259" key="9">
    <source>
        <dbReference type="Pfam" id="PF02687"/>
    </source>
</evidence>
<dbReference type="EMBL" id="CP002360">
    <property type="protein sequence ID" value="AEE95741.1"/>
    <property type="molecule type" value="Genomic_DNA"/>
</dbReference>
<organism evidence="10 11">
    <name type="scientific">Mahella australiensis (strain DSM 15567 / CIP 107919 / 50-1 BON)</name>
    <dbReference type="NCBI Taxonomy" id="697281"/>
    <lineage>
        <taxon>Bacteria</taxon>
        <taxon>Bacillati</taxon>
        <taxon>Bacillota</taxon>
        <taxon>Clostridia</taxon>
        <taxon>Thermoanaerobacterales</taxon>
        <taxon>Thermoanaerobacterales Family IV. Incertae Sedis</taxon>
        <taxon>Mahella</taxon>
    </lineage>
</organism>
<evidence type="ECO:0000256" key="6">
    <source>
        <dbReference type="ARBA" id="ARBA00038076"/>
    </source>
</evidence>
<dbReference type="HOGENOM" id="CLU_011926_0_0_9"/>
<keyword evidence="2" id="KW-1003">Cell membrane</keyword>
<dbReference type="Proteomes" id="UP000008457">
    <property type="component" value="Chromosome"/>
</dbReference>
<evidence type="ECO:0000256" key="3">
    <source>
        <dbReference type="ARBA" id="ARBA00022692"/>
    </source>
</evidence>
<dbReference type="GO" id="GO:0005886">
    <property type="term" value="C:plasma membrane"/>
    <property type="evidence" value="ECO:0007669"/>
    <property type="project" value="UniProtKB-SubCell"/>
</dbReference>
<feature type="transmembrane region" description="Helical" evidence="8">
    <location>
        <begin position="305"/>
        <end position="330"/>
    </location>
</feature>
<evidence type="ECO:0000256" key="5">
    <source>
        <dbReference type="ARBA" id="ARBA00023136"/>
    </source>
</evidence>
<name>F3ZZD1_MAHA5</name>
<feature type="transmembrane region" description="Helical" evidence="8">
    <location>
        <begin position="937"/>
        <end position="957"/>
    </location>
</feature>
<evidence type="ECO:0000256" key="2">
    <source>
        <dbReference type="ARBA" id="ARBA00022475"/>
    </source>
</evidence>
<sequence>MAAVVMVLRKMIKNRWLVLCLLLGLIISVALVSSIPMYSSGVLQKLLTKDLEEYQVSSNNYPGSYQFSLYYKEETKAEDKLGIYNELDRYIKQNVPGIIDKPYLIYTQNVSLDPYKMTPEDPNKVDPRPNRYGKIQALMDFEQHIKLIDGRMPAKDKVDGVYEALVTEGALNKLDMVLGNVFIINDPGDEQFKPIKIKPVGVFEPKDERDLYWFRAPSVYNESFIIDYDLFKRDFINQTHALIKSSNWYYAFDYNTILVQDINKLLANHVSIIKDLNNIYNGFTVNVPMIGILQKYTEQQKQVSMLLLALNVPVLLMLIFYIFMVSFLIIDSDKNEIAILRSRGAGRFHIMVQYLIEGIILAGVAFILGPPLGLLLTKFLGTSNGFMEFVNRKALPVALSASAYKYALIAAAASVIMLLIPAYFASNISIVVHKQQLARYTGSSWWQKSFIDVILMLIAGYGLYAFNQHQQVLAITNANATELQVNPLLFFASTLFALGIGLFFLRIYPLIVEAIYRLGNRWWPPSLYETLTQVSRSSRQYQFLMVFLIMTIATGLFSANSARTINKNIEDRIYYEIGADVAMMPAWESNAPPAGAAVPSSTPQPTPTPASGAESQAETPERIQYSEPPFLSYQQLPGVEHATRVFQRGMVDVTAGGQRVSDVQLMAIEPYDFGLTAWFRDDLLKPYHINNYLNLLSQEPSAALISRSISKAYGINKGDYIYLSWDGVDAASFIVYEIIDYWPSWNPKRNPEESLNAEYLPNDPMLVVANLPYVQNHLALEPYEIWLKMKPGATSAELYKGIEDKKLEVSDLRDASQEIIKIKNDPMQLGLNGAMTLGFIISLAITFLGFLLYWILSMRGRTFEFGVLRAIGMSLPQLLSMMVWEQILTSGMAIIAGILVGGLTSTLFVPLLQVAYSAVTQVPPFKVISYFSDRAKLYIMVGVMLGLGLAILGNILSRIKISQAIKMGEE</sequence>
<dbReference type="Pfam" id="PF02687">
    <property type="entry name" value="FtsX"/>
    <property type="match status" value="2"/>
</dbReference>
<evidence type="ECO:0000313" key="11">
    <source>
        <dbReference type="Proteomes" id="UP000008457"/>
    </source>
</evidence>
<dbReference type="PANTHER" id="PTHR30572">
    <property type="entry name" value="MEMBRANE COMPONENT OF TRANSPORTER-RELATED"/>
    <property type="match status" value="1"/>
</dbReference>
<evidence type="ECO:0000256" key="7">
    <source>
        <dbReference type="SAM" id="MobiDB-lite"/>
    </source>
</evidence>
<evidence type="ECO:0000256" key="4">
    <source>
        <dbReference type="ARBA" id="ARBA00022989"/>
    </source>
</evidence>
<protein>
    <recommendedName>
        <fullName evidence="9">ABC3 transporter permease C-terminal domain-containing protein</fullName>
    </recommendedName>
</protein>
<dbReference type="InterPro" id="IPR050250">
    <property type="entry name" value="Macrolide_Exporter_MacB"/>
</dbReference>
<keyword evidence="4 8" id="KW-1133">Transmembrane helix</keyword>
<dbReference type="OrthoDB" id="51951at2"/>
<feature type="transmembrane region" description="Helical" evidence="8">
    <location>
        <begin position="541"/>
        <end position="559"/>
    </location>
</feature>
<feature type="region of interest" description="Disordered" evidence="7">
    <location>
        <begin position="592"/>
        <end position="621"/>
    </location>
</feature>
<keyword evidence="3 8" id="KW-0812">Transmembrane</keyword>
<dbReference type="RefSeq" id="WP_013780174.1">
    <property type="nucleotide sequence ID" value="NC_015520.1"/>
</dbReference>
<feature type="transmembrane region" description="Helical" evidence="8">
    <location>
        <begin position="829"/>
        <end position="855"/>
    </location>
</feature>
<feature type="transmembrane region" description="Helical" evidence="8">
    <location>
        <begin position="351"/>
        <end position="368"/>
    </location>
</feature>
<feature type="transmembrane region" description="Helical" evidence="8">
    <location>
        <begin position="445"/>
        <end position="466"/>
    </location>
</feature>
<feature type="transmembrane region" description="Helical" evidence="8">
    <location>
        <begin position="891"/>
        <end position="917"/>
    </location>
</feature>
<evidence type="ECO:0000256" key="8">
    <source>
        <dbReference type="SAM" id="Phobius"/>
    </source>
</evidence>
<dbReference type="GO" id="GO:0022857">
    <property type="term" value="F:transmembrane transporter activity"/>
    <property type="evidence" value="ECO:0007669"/>
    <property type="project" value="TreeGrafter"/>
</dbReference>
<feature type="domain" description="ABC3 transporter permease C-terminal" evidence="9">
    <location>
        <begin position="839"/>
        <end position="957"/>
    </location>
</feature>
<dbReference type="PANTHER" id="PTHR30572:SF4">
    <property type="entry name" value="ABC TRANSPORTER PERMEASE YTRF"/>
    <property type="match status" value="1"/>
</dbReference>
<reference evidence="11" key="1">
    <citation type="submission" date="2010-11" db="EMBL/GenBank/DDBJ databases">
        <title>The complete genome of Mahella australiensis DSM 15567.</title>
        <authorList>
            <consortium name="US DOE Joint Genome Institute (JGI-PGF)"/>
            <person name="Lucas S."/>
            <person name="Copeland A."/>
            <person name="Lapidus A."/>
            <person name="Bruce D."/>
            <person name="Goodwin L."/>
            <person name="Pitluck S."/>
            <person name="Kyrpides N."/>
            <person name="Mavromatis K."/>
            <person name="Pagani I."/>
            <person name="Ivanova N."/>
            <person name="Teshima H."/>
            <person name="Brettin T."/>
            <person name="Detter J.C."/>
            <person name="Han C."/>
            <person name="Tapia R."/>
            <person name="Land M."/>
            <person name="Hauser L."/>
            <person name="Markowitz V."/>
            <person name="Cheng J.-F."/>
            <person name="Hugenholtz P."/>
            <person name="Woyke T."/>
            <person name="Wu D."/>
            <person name="Spring S."/>
            <person name="Pukall R."/>
            <person name="Steenblock K."/>
            <person name="Schneider S."/>
            <person name="Klenk H.-P."/>
            <person name="Eisen J.A."/>
        </authorList>
    </citation>
    <scope>NUCLEOTIDE SEQUENCE [LARGE SCALE GENOMIC DNA]</scope>
    <source>
        <strain evidence="11">DSM 15567 / CIP 107919 / 50-1 BON</strain>
    </source>
</reference>
<dbReference type="InterPro" id="IPR003838">
    <property type="entry name" value="ABC3_permease_C"/>
</dbReference>
<dbReference type="eggNOG" id="COG0577">
    <property type="taxonomic scope" value="Bacteria"/>
</dbReference>
<accession>F3ZZD1</accession>
<comment type="similarity">
    <text evidence="6">Belongs to the ABC-4 integral membrane protein family.</text>
</comment>